<evidence type="ECO:0000256" key="1">
    <source>
        <dbReference type="SAM" id="Coils"/>
    </source>
</evidence>
<keyword evidence="3" id="KW-1185">Reference proteome</keyword>
<feature type="coiled-coil region" evidence="1">
    <location>
        <begin position="142"/>
        <end position="183"/>
    </location>
</feature>
<dbReference type="Proteomes" id="UP000297407">
    <property type="component" value="Unassembled WGS sequence"/>
</dbReference>
<evidence type="ECO:0000313" key="2">
    <source>
        <dbReference type="EMBL" id="TGD58678.1"/>
    </source>
</evidence>
<name>A0A4Z0L8S9_9FLAO</name>
<dbReference type="OrthoDB" id="943594at2"/>
<organism evidence="2 3">
    <name type="scientific">Flavobacterium humi</name>
    <dbReference type="NCBI Taxonomy" id="2562683"/>
    <lineage>
        <taxon>Bacteria</taxon>
        <taxon>Pseudomonadati</taxon>
        <taxon>Bacteroidota</taxon>
        <taxon>Flavobacteriia</taxon>
        <taxon>Flavobacteriales</taxon>
        <taxon>Flavobacteriaceae</taxon>
        <taxon>Flavobacterium</taxon>
    </lineage>
</organism>
<protein>
    <submittedName>
        <fullName evidence="2">Uncharacterized protein</fullName>
    </submittedName>
</protein>
<proteinExistence type="predicted"/>
<keyword evidence="1" id="KW-0175">Coiled coil</keyword>
<gene>
    <name evidence="2" type="ORF">E4635_07130</name>
</gene>
<dbReference type="AlphaFoldDB" id="A0A4Z0L8S9"/>
<sequence>MQSFNWKSLFVNEEQNDAAKTENQNPVTFSKTENKFPETSTTNILTETNNNPFLNEIIEVYQKGFDGLNNEGFDFFELYKSVYAVGVTNPQSYQMAFAMGKTIKSDLSKDFLLEKSKFYIVEIEKVYAKYDATGNSKNKELNNTITSQKQNLSKEITDLESQIAKLQIELEKKKADLARIDLDNKEMFAEIQLKIEANNIAKQRILESINTVITGINQYL</sequence>
<comment type="caution">
    <text evidence="2">The sequence shown here is derived from an EMBL/GenBank/DDBJ whole genome shotgun (WGS) entry which is preliminary data.</text>
</comment>
<evidence type="ECO:0000313" key="3">
    <source>
        <dbReference type="Proteomes" id="UP000297407"/>
    </source>
</evidence>
<dbReference type="RefSeq" id="WP_135525938.1">
    <property type="nucleotide sequence ID" value="NZ_SRLH01000003.1"/>
</dbReference>
<dbReference type="EMBL" id="SRLH01000003">
    <property type="protein sequence ID" value="TGD58678.1"/>
    <property type="molecule type" value="Genomic_DNA"/>
</dbReference>
<reference evidence="2 3" key="1">
    <citation type="submission" date="2019-04" db="EMBL/GenBank/DDBJ databases">
        <title>Flavobacterium sp. strain DS2-A Genome sequencing and assembly.</title>
        <authorList>
            <person name="Kim I."/>
        </authorList>
    </citation>
    <scope>NUCLEOTIDE SEQUENCE [LARGE SCALE GENOMIC DNA]</scope>
    <source>
        <strain evidence="2 3">DS2-A</strain>
    </source>
</reference>
<accession>A0A4Z0L8S9</accession>